<name>A0A974BGR5_SEDHY</name>
<keyword evidence="7" id="KW-0282">Flagellum</keyword>
<comment type="function">
    <text evidence="4">Flagellin is the subunit protein which polymerizes to form the filaments of bacterial flagella.</text>
</comment>
<dbReference type="Gene3D" id="6.10.10.10">
    <property type="entry name" value="Flagellar export chaperone, C-terminal domain"/>
    <property type="match status" value="1"/>
</dbReference>
<dbReference type="SUPFAM" id="SSF64518">
    <property type="entry name" value="Phase 1 flagellin"/>
    <property type="match status" value="2"/>
</dbReference>
<dbReference type="PANTHER" id="PTHR42792:SF2">
    <property type="entry name" value="FLAGELLIN"/>
    <property type="match status" value="1"/>
</dbReference>
<keyword evidence="3 4" id="KW-0975">Bacterial flagellum</keyword>
<keyword evidence="4" id="KW-0964">Secreted</keyword>
<evidence type="ECO:0000313" key="8">
    <source>
        <dbReference type="Proteomes" id="UP000611629"/>
    </source>
</evidence>
<evidence type="ECO:0000256" key="3">
    <source>
        <dbReference type="ARBA" id="ARBA00023143"/>
    </source>
</evidence>
<dbReference type="Proteomes" id="UP000611629">
    <property type="component" value="Unassembled WGS sequence"/>
</dbReference>
<dbReference type="EMBL" id="JACBNQ010000001">
    <property type="protein sequence ID" value="NYB72631.1"/>
    <property type="molecule type" value="Genomic_DNA"/>
</dbReference>
<comment type="subcellular location">
    <subcellularLocation>
        <location evidence="4">Secreted</location>
    </subcellularLocation>
    <subcellularLocation>
        <location evidence="4">Bacterial flagellum</location>
    </subcellularLocation>
</comment>
<keyword evidence="7" id="KW-0969">Cilium</keyword>
<comment type="similarity">
    <text evidence="1 4">Belongs to the bacterial flagellin family.</text>
</comment>
<dbReference type="PRINTS" id="PR00207">
    <property type="entry name" value="FLAGELLIN"/>
</dbReference>
<dbReference type="GO" id="GO:0005198">
    <property type="term" value="F:structural molecule activity"/>
    <property type="evidence" value="ECO:0007669"/>
    <property type="project" value="UniProtKB-UniRule"/>
</dbReference>
<keyword evidence="8" id="KW-1185">Reference proteome</keyword>
<dbReference type="InterPro" id="IPR042187">
    <property type="entry name" value="Flagellin_C_sub2"/>
</dbReference>
<evidence type="ECO:0000259" key="5">
    <source>
        <dbReference type="Pfam" id="PF00669"/>
    </source>
</evidence>
<dbReference type="PANTHER" id="PTHR42792">
    <property type="entry name" value="FLAGELLIN"/>
    <property type="match status" value="1"/>
</dbReference>
<proteinExistence type="inferred from homology"/>
<dbReference type="RefSeq" id="WP_179236319.1">
    <property type="nucleotide sequence ID" value="NZ_JACBNQ010000001.1"/>
</dbReference>
<gene>
    <name evidence="7" type="ORF">HZF24_00590</name>
</gene>
<accession>A0A974BGR5</accession>
<dbReference type="Gene3D" id="1.20.1330.10">
    <property type="entry name" value="f41 fragment of flagellin, N-terminal domain"/>
    <property type="match status" value="2"/>
</dbReference>
<evidence type="ECO:0000256" key="4">
    <source>
        <dbReference type="RuleBase" id="RU362073"/>
    </source>
</evidence>
<keyword evidence="7" id="KW-0966">Cell projection</keyword>
<dbReference type="GO" id="GO:0009288">
    <property type="term" value="C:bacterial-type flagellum"/>
    <property type="evidence" value="ECO:0007669"/>
    <property type="project" value="UniProtKB-SubCell"/>
</dbReference>
<feature type="domain" description="Flagellin C-terminal" evidence="6">
    <location>
        <begin position="568"/>
        <end position="652"/>
    </location>
</feature>
<dbReference type="Pfam" id="PF00669">
    <property type="entry name" value="Flagellin_N"/>
    <property type="match status" value="1"/>
</dbReference>
<evidence type="ECO:0000259" key="6">
    <source>
        <dbReference type="Pfam" id="PF00700"/>
    </source>
</evidence>
<dbReference type="Pfam" id="PF00700">
    <property type="entry name" value="Flagellin_C"/>
    <property type="match status" value="1"/>
</dbReference>
<evidence type="ECO:0000256" key="1">
    <source>
        <dbReference type="ARBA" id="ARBA00005709"/>
    </source>
</evidence>
<dbReference type="InterPro" id="IPR046358">
    <property type="entry name" value="Flagellin_C"/>
</dbReference>
<sequence>MRIANNVSMINTYGNMKKANNRLQKNCEKLASGYRINRSADDAAGLAISEKMRAQINGLSQASDNISDGINYVQVADGALQEVQNIFLRIRELSVQASNDTYQGGDRQAIEEEIKQLKQEVSQIFNKTEFNNIKIWVQDTNVVVGHEKIDAIRVNVSSPNCTLDENNKHSIPVNNGIYSPDNDKYLLKADENGIVVSWKAYNGNEYESNTISWPADITGNHSFKLSDHLDLISNPELKGIDFTYSYNVSKYAELKDVIASIDGAKIHSYTGSSFYTKLFSHDEKPINGISFSASINYPAMLASEKDFEKYDTDFIESSVNKIKNTNNLIQNPTESDPSLKWQFEFEMPNIGTVKAESTYTYYICDWKDPDKKWWYEDKDINGNIIGRPSIPRYPDTDGANLDSVIDALNNDRGLSLLKDTNGTGGYIQVSFNLTAESSYKVNTGDSTSYSNVGSITMSIRVSGSDTVETINEKLANIKGLDIYAGNEATNELSSKSYTRANWYEEPWGIGQIDGAPIYEKKEEINLEIQAGANEEETISIDYTALTNTKVGINDISVLTREDANNAISLIDKASQIISEQRGIFGALQNRMEHAKSNVDNSHINTVDSESIIRDTNMAKEMAAYVKEQILMQANQSIMPQIRTMSESVLALLK</sequence>
<organism evidence="7 8">
    <name type="scientific">Sedimentibacter hydroxybenzoicus DSM 7310</name>
    <dbReference type="NCBI Taxonomy" id="1123245"/>
    <lineage>
        <taxon>Bacteria</taxon>
        <taxon>Bacillati</taxon>
        <taxon>Bacillota</taxon>
        <taxon>Tissierellia</taxon>
        <taxon>Sedimentibacter</taxon>
    </lineage>
</organism>
<evidence type="ECO:0000313" key="7">
    <source>
        <dbReference type="EMBL" id="NYB72631.1"/>
    </source>
</evidence>
<dbReference type="InterPro" id="IPR001029">
    <property type="entry name" value="Flagellin_N"/>
</dbReference>
<protein>
    <recommendedName>
        <fullName evidence="2 4">Flagellin</fullName>
    </recommendedName>
</protein>
<dbReference type="InterPro" id="IPR001492">
    <property type="entry name" value="Flagellin"/>
</dbReference>
<evidence type="ECO:0000256" key="2">
    <source>
        <dbReference type="ARBA" id="ARBA00020110"/>
    </source>
</evidence>
<reference evidence="7" key="1">
    <citation type="submission" date="2020-07" db="EMBL/GenBank/DDBJ databases">
        <title>Genomic analysis of a strain of Sedimentibacter Hydroxybenzoicus DSM7310.</title>
        <authorList>
            <person name="Ma S."/>
        </authorList>
    </citation>
    <scope>NUCLEOTIDE SEQUENCE</scope>
    <source>
        <strain evidence="7">DSM 7310</strain>
    </source>
</reference>
<dbReference type="AlphaFoldDB" id="A0A974BGR5"/>
<feature type="domain" description="Flagellin N-terminal" evidence="5">
    <location>
        <begin position="3"/>
        <end position="135"/>
    </location>
</feature>
<comment type="caution">
    <text evidence="7">The sequence shown here is derived from an EMBL/GenBank/DDBJ whole genome shotgun (WGS) entry which is preliminary data.</text>
</comment>
<dbReference type="GO" id="GO:0005576">
    <property type="term" value="C:extracellular region"/>
    <property type="evidence" value="ECO:0007669"/>
    <property type="project" value="UniProtKB-SubCell"/>
</dbReference>